<sequence>MSFYTSQKYKSKYRNSIRWERACQKQSSDTHKTPYGRVKLYRERKKKKKNIKASERVNVDWPDQGHASLKVASAINKDEPTRRVVSRQESGRWEPVRRSCLSRVSPEQILAPLPPATPSGASNTSPFPHDERVPAGNRFGSFVIVTNSLQPPLVYNLRHLCLRPGPRSAGNACYLVTEQFMSSRSARADEFFACEPAEVNERLITSDILLEKWSSWQDRQTSGSSEKIWEATAKINTDRNAISFSRRPHSGHRFLLRAPSAYSTEQAPSHLATLRDTPRHWGAGNAKVLCAARPHILFTCQGVSALRSRPINATGVIYGSCLTCPRLSSFIKKKHLCDVVTSQYRNCIRLERASQKQSSDTHKTPYDRVKRCRERKINIRASERVNVGVFT</sequence>
<gene>
    <name evidence="2" type="ORF">PR048_016966</name>
</gene>
<comment type="caution">
    <text evidence="2">The sequence shown here is derived from an EMBL/GenBank/DDBJ whole genome shotgun (WGS) entry which is preliminary data.</text>
</comment>
<organism evidence="2 3">
    <name type="scientific">Dryococelus australis</name>
    <dbReference type="NCBI Taxonomy" id="614101"/>
    <lineage>
        <taxon>Eukaryota</taxon>
        <taxon>Metazoa</taxon>
        <taxon>Ecdysozoa</taxon>
        <taxon>Arthropoda</taxon>
        <taxon>Hexapoda</taxon>
        <taxon>Insecta</taxon>
        <taxon>Pterygota</taxon>
        <taxon>Neoptera</taxon>
        <taxon>Polyneoptera</taxon>
        <taxon>Phasmatodea</taxon>
        <taxon>Verophasmatodea</taxon>
        <taxon>Anareolatae</taxon>
        <taxon>Phasmatidae</taxon>
        <taxon>Eurycanthinae</taxon>
        <taxon>Dryococelus</taxon>
    </lineage>
</organism>
<evidence type="ECO:0000313" key="2">
    <source>
        <dbReference type="EMBL" id="KAJ8880496.1"/>
    </source>
</evidence>
<evidence type="ECO:0000313" key="3">
    <source>
        <dbReference type="Proteomes" id="UP001159363"/>
    </source>
</evidence>
<reference evidence="2 3" key="1">
    <citation type="submission" date="2023-02" db="EMBL/GenBank/DDBJ databases">
        <title>LHISI_Scaffold_Assembly.</title>
        <authorList>
            <person name="Stuart O.P."/>
            <person name="Cleave R."/>
            <person name="Magrath M.J.L."/>
            <person name="Mikheyev A.S."/>
        </authorList>
    </citation>
    <scope>NUCLEOTIDE SEQUENCE [LARGE SCALE GENOMIC DNA]</scope>
    <source>
        <strain evidence="2">Daus_M_001</strain>
        <tissue evidence="2">Leg muscle</tissue>
    </source>
</reference>
<dbReference type="EMBL" id="JARBHB010000006">
    <property type="protein sequence ID" value="KAJ8880496.1"/>
    <property type="molecule type" value="Genomic_DNA"/>
</dbReference>
<proteinExistence type="predicted"/>
<protein>
    <submittedName>
        <fullName evidence="2">Uncharacterized protein</fullName>
    </submittedName>
</protein>
<keyword evidence="3" id="KW-1185">Reference proteome</keyword>
<evidence type="ECO:0000256" key="1">
    <source>
        <dbReference type="SAM" id="MobiDB-lite"/>
    </source>
</evidence>
<dbReference type="Proteomes" id="UP001159363">
    <property type="component" value="Chromosome 5"/>
</dbReference>
<name>A0ABQ9H899_9NEOP</name>
<accession>A0ABQ9H899</accession>
<feature type="region of interest" description="Disordered" evidence="1">
    <location>
        <begin position="110"/>
        <end position="132"/>
    </location>
</feature>